<evidence type="ECO:0000313" key="5">
    <source>
        <dbReference type="Proteomes" id="UP000317663"/>
    </source>
</evidence>
<evidence type="ECO:0000313" key="4">
    <source>
        <dbReference type="EMBL" id="TPG57896.1"/>
    </source>
</evidence>
<dbReference type="NCBIfam" id="TIGR01488">
    <property type="entry name" value="HAD-SF-IB"/>
    <property type="match status" value="1"/>
</dbReference>
<dbReference type="InterPro" id="IPR036412">
    <property type="entry name" value="HAD-like_sf"/>
</dbReference>
<keyword evidence="2 4" id="KW-0378">Hydrolase</keyword>
<dbReference type="GO" id="GO:0046872">
    <property type="term" value="F:metal ion binding"/>
    <property type="evidence" value="ECO:0007669"/>
    <property type="project" value="UniProtKB-KW"/>
</dbReference>
<dbReference type="GO" id="GO:0016787">
    <property type="term" value="F:hydrolase activity"/>
    <property type="evidence" value="ECO:0007669"/>
    <property type="project" value="UniProtKB-KW"/>
</dbReference>
<dbReference type="PANTHER" id="PTHR43344">
    <property type="entry name" value="PHOSPHOSERINE PHOSPHATASE"/>
    <property type="match status" value="1"/>
</dbReference>
<dbReference type="PANTHER" id="PTHR43344:SF13">
    <property type="entry name" value="PHOSPHATASE RV3661-RELATED"/>
    <property type="match status" value="1"/>
</dbReference>
<reference evidence="4 5" key="1">
    <citation type="journal article" date="2019" name="Environ. Microbiol.">
        <title>Species interactions and distinct microbial communities in high Arctic permafrost affected cryosols are associated with the CH4 and CO2 gas fluxes.</title>
        <authorList>
            <person name="Altshuler I."/>
            <person name="Hamel J."/>
            <person name="Turney S."/>
            <person name="Magnuson E."/>
            <person name="Levesque R."/>
            <person name="Greer C."/>
            <person name="Whyte L.G."/>
        </authorList>
    </citation>
    <scope>NUCLEOTIDE SEQUENCE [LARGE SCALE GENOMIC DNA]</scope>
    <source>
        <strain evidence="4 5">E4</strain>
    </source>
</reference>
<dbReference type="EMBL" id="RCZD01000012">
    <property type="protein sequence ID" value="TPG57896.1"/>
    <property type="molecule type" value="Genomic_DNA"/>
</dbReference>
<evidence type="ECO:0000256" key="1">
    <source>
        <dbReference type="ARBA" id="ARBA00022723"/>
    </source>
</evidence>
<dbReference type="InterPro" id="IPR006385">
    <property type="entry name" value="HAD_hydro_SerB1"/>
</dbReference>
<gene>
    <name evidence="4" type="ORF">EAH77_19705</name>
</gene>
<dbReference type="OrthoDB" id="9784466at2"/>
<dbReference type="Gene3D" id="3.40.50.1000">
    <property type="entry name" value="HAD superfamily/HAD-like"/>
    <property type="match status" value="1"/>
</dbReference>
<dbReference type="InterPro" id="IPR050582">
    <property type="entry name" value="HAD-like_SerB"/>
</dbReference>
<accession>A0A502GA52</accession>
<dbReference type="SUPFAM" id="SSF56784">
    <property type="entry name" value="HAD-like"/>
    <property type="match status" value="1"/>
</dbReference>
<proteinExistence type="predicted"/>
<comment type="caution">
    <text evidence="4">The sequence shown here is derived from an EMBL/GenBank/DDBJ whole genome shotgun (WGS) entry which is preliminary data.</text>
</comment>
<dbReference type="Proteomes" id="UP000317663">
    <property type="component" value="Unassembled WGS sequence"/>
</dbReference>
<dbReference type="NCBIfam" id="TIGR01490">
    <property type="entry name" value="HAD-SF-IB-hyp1"/>
    <property type="match status" value="1"/>
</dbReference>
<keyword evidence="1" id="KW-0479">Metal-binding</keyword>
<keyword evidence="3" id="KW-0460">Magnesium</keyword>
<organism evidence="4 5">
    <name type="scientific">Ewingella americana</name>
    <dbReference type="NCBI Taxonomy" id="41202"/>
    <lineage>
        <taxon>Bacteria</taxon>
        <taxon>Pseudomonadati</taxon>
        <taxon>Pseudomonadota</taxon>
        <taxon>Gammaproteobacteria</taxon>
        <taxon>Enterobacterales</taxon>
        <taxon>Yersiniaceae</taxon>
        <taxon>Ewingella</taxon>
    </lineage>
</organism>
<dbReference type="Gene3D" id="1.20.1440.100">
    <property type="entry name" value="SG protein - dephosphorylation function"/>
    <property type="match status" value="1"/>
</dbReference>
<keyword evidence="5" id="KW-1185">Reference proteome</keyword>
<protein>
    <submittedName>
        <fullName evidence="4">HAD-IB family hydrolase</fullName>
    </submittedName>
</protein>
<dbReference type="AlphaFoldDB" id="A0A502GA52"/>
<dbReference type="Pfam" id="PF12710">
    <property type="entry name" value="HAD"/>
    <property type="match status" value="1"/>
</dbReference>
<name>A0A502GA52_9GAMM</name>
<dbReference type="InterPro" id="IPR023214">
    <property type="entry name" value="HAD_sf"/>
</dbReference>
<dbReference type="RefSeq" id="WP_140474502.1">
    <property type="nucleotide sequence ID" value="NZ_RCZD01000012.1"/>
</dbReference>
<sequence length="224" mass="25348">MKSAAAFFDVDETLIKMKSMFHFYQYWSDVCQWQEKHQHFTERFRHALSAGTAREELNRMYYREFAGVNINDLNRVGENWFNNFLQHDEAYISSAVDALRQHKSLGYVTVFISGSMLPILKPLGEHLGVDAILSAPLLINSSGILTGEIGEPQTIGRGKQRALLEFSQKNTINLTKSYAYGDDLSDIPMLEVTGYPVCVGADSKLAEYALQNKWTILEQNVPAT</sequence>
<evidence type="ECO:0000256" key="3">
    <source>
        <dbReference type="ARBA" id="ARBA00022842"/>
    </source>
</evidence>
<evidence type="ECO:0000256" key="2">
    <source>
        <dbReference type="ARBA" id="ARBA00022801"/>
    </source>
</evidence>